<evidence type="ECO:0000259" key="5">
    <source>
        <dbReference type="PROSITE" id="PS50893"/>
    </source>
</evidence>
<comment type="caution">
    <text evidence="6">The sequence shown here is derived from an EMBL/GenBank/DDBJ whole genome shotgun (WGS) entry which is preliminary data.</text>
</comment>
<keyword evidence="7" id="KW-1185">Reference proteome</keyword>
<proteinExistence type="inferred from homology"/>
<name>A0ABV8D164_9STRE</name>
<dbReference type="Gene3D" id="3.40.50.300">
    <property type="entry name" value="P-loop containing nucleotide triphosphate hydrolases"/>
    <property type="match status" value="1"/>
</dbReference>
<dbReference type="PANTHER" id="PTHR43335">
    <property type="entry name" value="ABC TRANSPORTER, ATP-BINDING PROTEIN"/>
    <property type="match status" value="1"/>
</dbReference>
<dbReference type="EMBL" id="JBHSAC010000050">
    <property type="protein sequence ID" value="MFC3932299.1"/>
    <property type="molecule type" value="Genomic_DNA"/>
</dbReference>
<dbReference type="PROSITE" id="PS50893">
    <property type="entry name" value="ABC_TRANSPORTER_2"/>
    <property type="match status" value="1"/>
</dbReference>
<feature type="domain" description="ABC transporter" evidence="5">
    <location>
        <begin position="6"/>
        <end position="233"/>
    </location>
</feature>
<dbReference type="SUPFAM" id="SSF52540">
    <property type="entry name" value="P-loop containing nucleoside triphosphate hydrolases"/>
    <property type="match status" value="1"/>
</dbReference>
<keyword evidence="2" id="KW-0813">Transport</keyword>
<dbReference type="GO" id="GO:0005524">
    <property type="term" value="F:ATP binding"/>
    <property type="evidence" value="ECO:0007669"/>
    <property type="project" value="UniProtKB-KW"/>
</dbReference>
<dbReference type="Pfam" id="PF00005">
    <property type="entry name" value="ABC_tran"/>
    <property type="match status" value="1"/>
</dbReference>
<reference evidence="7" key="1">
    <citation type="journal article" date="2019" name="Int. J. Syst. Evol. Microbiol.">
        <title>The Global Catalogue of Microorganisms (GCM) 10K type strain sequencing project: providing services to taxonomists for standard genome sequencing and annotation.</title>
        <authorList>
            <consortium name="The Broad Institute Genomics Platform"/>
            <consortium name="The Broad Institute Genome Sequencing Center for Infectious Disease"/>
            <person name="Wu L."/>
            <person name="Ma J."/>
        </authorList>
    </citation>
    <scope>NUCLEOTIDE SEQUENCE [LARGE SCALE GENOMIC DNA]</scope>
    <source>
        <strain evidence="7">CCUG 58728</strain>
    </source>
</reference>
<dbReference type="PROSITE" id="PS00211">
    <property type="entry name" value="ABC_TRANSPORTER_1"/>
    <property type="match status" value="1"/>
</dbReference>
<sequence>MTNYIIETQQLSKDFSGELSVNQLSIHVKKNEIYGFLGPNGAGKSTTMKMLLGLLQPSHGSIKLFGKDFNSNQIALLSDVGSLIEEPSYYANLTGYENLQIIQKLLKLPKENIDKVLKIVRLYEQKDKLVKNYSLGMKQRLGIALAIVKFPKLLILDEPTNGLDPAGIQEIRELIKSLPQRYDMTVIISSHILSEIEQMATTVGIINCGKLLFEGNLAELEEDEKYLFETSDDFTAETLLASKGFEINKETGLILNNYNKVSIAAAVRLLVDNGIDIYQVRMVRKSLEEVFLDMTGRGKGSVL</sequence>
<dbReference type="Proteomes" id="UP001595901">
    <property type="component" value="Unassembled WGS sequence"/>
</dbReference>
<dbReference type="SMART" id="SM00382">
    <property type="entry name" value="AAA"/>
    <property type="match status" value="1"/>
</dbReference>
<dbReference type="RefSeq" id="WP_380431628.1">
    <property type="nucleotide sequence ID" value="NZ_JBHSAC010000050.1"/>
</dbReference>
<evidence type="ECO:0000256" key="1">
    <source>
        <dbReference type="ARBA" id="ARBA00005417"/>
    </source>
</evidence>
<evidence type="ECO:0000256" key="4">
    <source>
        <dbReference type="ARBA" id="ARBA00022840"/>
    </source>
</evidence>
<evidence type="ECO:0000313" key="7">
    <source>
        <dbReference type="Proteomes" id="UP001595901"/>
    </source>
</evidence>
<gene>
    <name evidence="6" type="ORF">ACFOSE_05865</name>
</gene>
<dbReference type="PANTHER" id="PTHR43335:SF4">
    <property type="entry name" value="ABC TRANSPORTER, ATP-BINDING PROTEIN"/>
    <property type="match status" value="1"/>
</dbReference>
<evidence type="ECO:0000256" key="3">
    <source>
        <dbReference type="ARBA" id="ARBA00022741"/>
    </source>
</evidence>
<dbReference type="InterPro" id="IPR027417">
    <property type="entry name" value="P-loop_NTPase"/>
</dbReference>
<keyword evidence="4 6" id="KW-0067">ATP-binding</keyword>
<keyword evidence="3" id="KW-0547">Nucleotide-binding</keyword>
<accession>A0ABV8D164</accession>
<evidence type="ECO:0000256" key="2">
    <source>
        <dbReference type="ARBA" id="ARBA00022448"/>
    </source>
</evidence>
<dbReference type="InterPro" id="IPR017871">
    <property type="entry name" value="ABC_transporter-like_CS"/>
</dbReference>
<dbReference type="InterPro" id="IPR003593">
    <property type="entry name" value="AAA+_ATPase"/>
</dbReference>
<protein>
    <submittedName>
        <fullName evidence="6">ABC transporter ATP-binding protein</fullName>
    </submittedName>
</protein>
<organism evidence="6 7">
    <name type="scientific">Streptococcus dentapri</name>
    <dbReference type="NCBI Taxonomy" id="573564"/>
    <lineage>
        <taxon>Bacteria</taxon>
        <taxon>Bacillati</taxon>
        <taxon>Bacillota</taxon>
        <taxon>Bacilli</taxon>
        <taxon>Lactobacillales</taxon>
        <taxon>Streptococcaceae</taxon>
        <taxon>Streptococcus</taxon>
    </lineage>
</organism>
<comment type="similarity">
    <text evidence="1">Belongs to the ABC transporter superfamily.</text>
</comment>
<dbReference type="InterPro" id="IPR003439">
    <property type="entry name" value="ABC_transporter-like_ATP-bd"/>
</dbReference>
<evidence type="ECO:0000313" key="6">
    <source>
        <dbReference type="EMBL" id="MFC3932299.1"/>
    </source>
</evidence>